<gene>
    <name evidence="3" type="ORF">ENV14_06050</name>
</gene>
<evidence type="ECO:0000256" key="1">
    <source>
        <dbReference type="ARBA" id="ARBA00007569"/>
    </source>
</evidence>
<reference evidence="3" key="1">
    <citation type="journal article" date="2020" name="mSystems">
        <title>Genome- and Community-Level Interaction Insights into Carbon Utilization and Element Cycling Functions of Hydrothermarchaeota in Hydrothermal Sediment.</title>
        <authorList>
            <person name="Zhou Z."/>
            <person name="Liu Y."/>
            <person name="Xu W."/>
            <person name="Pan J."/>
            <person name="Luo Z.H."/>
            <person name="Li M."/>
        </authorList>
    </citation>
    <scope>NUCLEOTIDE SEQUENCE [LARGE SCALE GENOMIC DNA]</scope>
    <source>
        <strain evidence="3">SpSt-732</strain>
    </source>
</reference>
<dbReference type="EMBL" id="DTFF01000049">
    <property type="protein sequence ID" value="HGI87930.1"/>
    <property type="molecule type" value="Genomic_DNA"/>
</dbReference>
<sequence>MGDLVVKEEFVKPNRRVFTIDKSSIREAVSRLIKAYGETSVYVSTIAGVDRIEQGVMELNYFISILPRKEIIVLRTQVPRTQPAVDTLIDIAPGAFASESETFDLLGVQFNGNKLLKRGFFVPEDVTSKGVYPLRKDAKW</sequence>
<dbReference type="AlphaFoldDB" id="A0A7C4FHU3"/>
<name>A0A7C4FHU3_9CREN</name>
<dbReference type="PANTHER" id="PTHR10884">
    <property type="entry name" value="NADH DEHYDROGENASE UBIQUINONE IRON-SULFUR PROTEIN 3"/>
    <property type="match status" value="1"/>
</dbReference>
<dbReference type="PANTHER" id="PTHR10884:SF14">
    <property type="entry name" value="NADH DEHYDROGENASE [UBIQUINONE] IRON-SULFUR PROTEIN 3, MITOCHONDRIAL"/>
    <property type="match status" value="1"/>
</dbReference>
<dbReference type="Pfam" id="PF00329">
    <property type="entry name" value="Complex1_30kDa"/>
    <property type="match status" value="1"/>
</dbReference>
<dbReference type="GO" id="GO:0008137">
    <property type="term" value="F:NADH dehydrogenase (ubiquinone) activity"/>
    <property type="evidence" value="ECO:0007669"/>
    <property type="project" value="InterPro"/>
</dbReference>
<comment type="similarity">
    <text evidence="1">Belongs to the complex I 30 kDa subunit family.</text>
</comment>
<accession>A0A7C4FHU3</accession>
<dbReference type="Gene3D" id="3.30.460.80">
    <property type="entry name" value="NADH:ubiquinone oxidoreductase, 30kDa subunit"/>
    <property type="match status" value="1"/>
</dbReference>
<organism evidence="3">
    <name type="scientific">Ignisphaera aggregans</name>
    <dbReference type="NCBI Taxonomy" id="334771"/>
    <lineage>
        <taxon>Archaea</taxon>
        <taxon>Thermoproteota</taxon>
        <taxon>Thermoprotei</taxon>
        <taxon>Desulfurococcales</taxon>
        <taxon>Desulfurococcaceae</taxon>
        <taxon>Ignisphaera</taxon>
    </lineage>
</organism>
<feature type="domain" description="NADH:ubiquinone oxidoreductase 30kDa subunit" evidence="2">
    <location>
        <begin position="19"/>
        <end position="139"/>
    </location>
</feature>
<protein>
    <submittedName>
        <fullName evidence="3">NADH-quinone oxidoreductase subunit C</fullName>
    </submittedName>
</protein>
<dbReference type="SUPFAM" id="SSF143243">
    <property type="entry name" value="Nqo5-like"/>
    <property type="match status" value="1"/>
</dbReference>
<dbReference type="InterPro" id="IPR037232">
    <property type="entry name" value="NADH_quin_OxRdtase_su_C/D-like"/>
</dbReference>
<proteinExistence type="inferred from homology"/>
<comment type="caution">
    <text evidence="3">The sequence shown here is derived from an EMBL/GenBank/DDBJ whole genome shotgun (WGS) entry which is preliminary data.</text>
</comment>
<evidence type="ECO:0000259" key="2">
    <source>
        <dbReference type="Pfam" id="PF00329"/>
    </source>
</evidence>
<evidence type="ECO:0000313" key="3">
    <source>
        <dbReference type="EMBL" id="HGI87930.1"/>
    </source>
</evidence>
<dbReference type="InterPro" id="IPR001268">
    <property type="entry name" value="NADH_UbQ_OxRdtase_30kDa_su"/>
</dbReference>